<dbReference type="InterPro" id="IPR036285">
    <property type="entry name" value="PRP4-like_sf"/>
</dbReference>
<feature type="domain" description="Pre-mRNA processing factor 4 (PRP4)-like" evidence="2">
    <location>
        <begin position="41"/>
        <end position="93"/>
    </location>
</feature>
<comment type="caution">
    <text evidence="3">The sequence shown here is derived from an EMBL/GenBank/DDBJ whole genome shotgun (WGS) entry which is preliminary data.</text>
</comment>
<evidence type="ECO:0000256" key="1">
    <source>
        <dbReference type="SAM" id="Coils"/>
    </source>
</evidence>
<keyword evidence="4" id="KW-1185">Reference proteome</keyword>
<feature type="coiled-coil region" evidence="1">
    <location>
        <begin position="11"/>
        <end position="38"/>
    </location>
</feature>
<accession>A0ABD2WBW2</accession>
<proteinExistence type="predicted"/>
<dbReference type="InterPro" id="IPR014906">
    <property type="entry name" value="PRP4-like"/>
</dbReference>
<evidence type="ECO:0000313" key="3">
    <source>
        <dbReference type="EMBL" id="KAL3390500.1"/>
    </source>
</evidence>
<dbReference type="SMART" id="SM00500">
    <property type="entry name" value="SFM"/>
    <property type="match status" value="1"/>
</dbReference>
<dbReference type="AlphaFoldDB" id="A0ABD2WBW2"/>
<evidence type="ECO:0000313" key="4">
    <source>
        <dbReference type="Proteomes" id="UP001627154"/>
    </source>
</evidence>
<dbReference type="Gene3D" id="4.10.280.110">
    <property type="entry name" value="Pre-mRNA processing factor 4 domain"/>
    <property type="match status" value="1"/>
</dbReference>
<dbReference type="Proteomes" id="UP001627154">
    <property type="component" value="Unassembled WGS sequence"/>
</dbReference>
<name>A0ABD2WBW2_9HYME</name>
<evidence type="ECO:0000259" key="2">
    <source>
        <dbReference type="SMART" id="SM00500"/>
    </source>
</evidence>
<gene>
    <name evidence="3" type="ORF">TKK_014656</name>
</gene>
<organism evidence="3 4">
    <name type="scientific">Trichogramma kaykai</name>
    <dbReference type="NCBI Taxonomy" id="54128"/>
    <lineage>
        <taxon>Eukaryota</taxon>
        <taxon>Metazoa</taxon>
        <taxon>Ecdysozoa</taxon>
        <taxon>Arthropoda</taxon>
        <taxon>Hexapoda</taxon>
        <taxon>Insecta</taxon>
        <taxon>Pterygota</taxon>
        <taxon>Neoptera</taxon>
        <taxon>Endopterygota</taxon>
        <taxon>Hymenoptera</taxon>
        <taxon>Apocrita</taxon>
        <taxon>Proctotrupomorpha</taxon>
        <taxon>Chalcidoidea</taxon>
        <taxon>Trichogrammatidae</taxon>
        <taxon>Trichogramma</taxon>
    </lineage>
</organism>
<dbReference type="EMBL" id="JBJJXI010000117">
    <property type="protein sequence ID" value="KAL3390500.1"/>
    <property type="molecule type" value="Genomic_DNA"/>
</dbReference>
<keyword evidence="1" id="KW-0175">Coiled coil</keyword>
<dbReference type="SUPFAM" id="SSF158230">
    <property type="entry name" value="PRP4-like"/>
    <property type="match status" value="1"/>
</dbReference>
<reference evidence="3 4" key="1">
    <citation type="journal article" date="2024" name="bioRxiv">
        <title>A reference genome for Trichogramma kaykai: A tiny desert-dwelling parasitoid wasp with competing sex-ratio distorters.</title>
        <authorList>
            <person name="Culotta J."/>
            <person name="Lindsey A.R."/>
        </authorList>
    </citation>
    <scope>NUCLEOTIDE SEQUENCE [LARGE SCALE GENOMIC DNA]</scope>
    <source>
        <strain evidence="3 4">KSX58</strain>
    </source>
</reference>
<sequence length="124" mass="14711">MPGNIYTLDQYFELETSMSNYRQTREELERKKKAKEIILPKDDSEVKEILWRLEQPTSLFAEGPDAMRRHLRKLMSCSGTDAIKKKVNERLKQIQENLDKIWSNEHPDSLRLVRLWFSNSACIL</sequence>
<protein>
    <recommendedName>
        <fullName evidence="2">Pre-mRNA processing factor 4 (PRP4)-like domain-containing protein</fullName>
    </recommendedName>
</protein>